<evidence type="ECO:0000313" key="11">
    <source>
        <dbReference type="EMBL" id="KAG5458812.1"/>
    </source>
</evidence>
<evidence type="ECO:0000256" key="1">
    <source>
        <dbReference type="ARBA" id="ARBA00004141"/>
    </source>
</evidence>
<keyword evidence="9 10" id="KW-0472">Membrane</keyword>
<dbReference type="AlphaFoldDB" id="A0A8H8DI81"/>
<keyword evidence="7 10" id="KW-0812">Transmembrane</keyword>
<comment type="catalytic activity">
    <reaction evidence="10">
        <text>[protein]-C-terminal S-[(2E,6E)-farnesyl]-L-cysteine + S-adenosyl-L-methionine = [protein]-C-terminal S-[(2E,6E)-farnesyl]-L-cysteine methyl ester + S-adenosyl-L-homocysteine</text>
        <dbReference type="Rhea" id="RHEA:21672"/>
        <dbReference type="Rhea" id="RHEA-COMP:12125"/>
        <dbReference type="Rhea" id="RHEA-COMP:12126"/>
        <dbReference type="ChEBI" id="CHEBI:57856"/>
        <dbReference type="ChEBI" id="CHEBI:59789"/>
        <dbReference type="ChEBI" id="CHEBI:90510"/>
        <dbReference type="ChEBI" id="CHEBI:90511"/>
        <dbReference type="EC" id="2.1.1.100"/>
    </reaction>
</comment>
<keyword evidence="10" id="KW-0256">Endoplasmic reticulum</keyword>
<evidence type="ECO:0000256" key="4">
    <source>
        <dbReference type="ARBA" id="ARBA00022603"/>
    </source>
</evidence>
<dbReference type="Pfam" id="PF04140">
    <property type="entry name" value="ICMT"/>
    <property type="match status" value="1"/>
</dbReference>
<proteinExistence type="inferred from homology"/>
<evidence type="ECO:0000256" key="8">
    <source>
        <dbReference type="ARBA" id="ARBA00022989"/>
    </source>
</evidence>
<dbReference type="PROSITE" id="PS51564">
    <property type="entry name" value="SAM_ICMT"/>
    <property type="match status" value="1"/>
</dbReference>
<feature type="transmembrane region" description="Helical" evidence="10">
    <location>
        <begin position="50"/>
        <end position="73"/>
    </location>
</feature>
<accession>A0A8H8DI81</accession>
<name>A0A8H8DI81_9FUNG</name>
<dbReference type="PANTHER" id="PTHR12714:SF9">
    <property type="entry name" value="PROTEIN-S-ISOPRENYLCYSTEINE O-METHYLTRANSFERASE"/>
    <property type="match status" value="1"/>
</dbReference>
<protein>
    <recommendedName>
        <fullName evidence="3 10">Protein-S-isoprenylcysteine O-methyltransferase</fullName>
        <ecNumber evidence="3 10">2.1.1.100</ecNumber>
    </recommendedName>
</protein>
<keyword evidence="6 10" id="KW-0949">S-adenosyl-L-methionine</keyword>
<evidence type="ECO:0000256" key="3">
    <source>
        <dbReference type="ARBA" id="ARBA00012151"/>
    </source>
</evidence>
<keyword evidence="4 10" id="KW-0489">Methyltransferase</keyword>
<comment type="caution">
    <text evidence="11">The sequence shown here is derived from an EMBL/GenBank/DDBJ whole genome shotgun (WGS) entry which is preliminary data.</text>
</comment>
<evidence type="ECO:0000313" key="12">
    <source>
        <dbReference type="Proteomes" id="UP000673691"/>
    </source>
</evidence>
<dbReference type="Gene3D" id="1.20.120.1630">
    <property type="match status" value="1"/>
</dbReference>
<dbReference type="InterPro" id="IPR025770">
    <property type="entry name" value="PPMT_MeTrfase"/>
</dbReference>
<sequence length="112" mass="12942">MAMGQTCRTLAMLHAQSNFSHDIVTTKQIEHRLVKTGIYRYIGHPSYFGFFWWALGSQIMMANPVCTVIYAGVLHRFFSRRIAWEEETLVNFFGEEYSEYRAATPTLMPGIP</sequence>
<reference evidence="11 12" key="1">
    <citation type="journal article" name="Sci. Rep.">
        <title>Genome-scale phylogenetic analyses confirm Olpidium as the closest living zoosporic fungus to the non-flagellated, terrestrial fungi.</title>
        <authorList>
            <person name="Chang Y."/>
            <person name="Rochon D."/>
            <person name="Sekimoto S."/>
            <person name="Wang Y."/>
            <person name="Chovatia M."/>
            <person name="Sandor L."/>
            <person name="Salamov A."/>
            <person name="Grigoriev I.V."/>
            <person name="Stajich J.E."/>
            <person name="Spatafora J.W."/>
        </authorList>
    </citation>
    <scope>NUCLEOTIDE SEQUENCE [LARGE SCALE GENOMIC DNA]</scope>
    <source>
        <strain evidence="11">S191</strain>
    </source>
</reference>
<keyword evidence="12" id="KW-1185">Reference proteome</keyword>
<dbReference type="GO" id="GO:0004671">
    <property type="term" value="F:protein C-terminal S-isoprenylcysteine carboxyl O-methyltransferase activity"/>
    <property type="evidence" value="ECO:0007669"/>
    <property type="project" value="UniProtKB-EC"/>
</dbReference>
<keyword evidence="8 10" id="KW-1133">Transmembrane helix</keyword>
<keyword evidence="5" id="KW-0808">Transferase</keyword>
<dbReference type="OrthoDB" id="422086at2759"/>
<comment type="caution">
    <text evidence="10">Lacks conserved residue(s) required for the propagation of feature annotation.</text>
</comment>
<evidence type="ECO:0000256" key="7">
    <source>
        <dbReference type="ARBA" id="ARBA00022692"/>
    </source>
</evidence>
<gene>
    <name evidence="11" type="ORF">BJ554DRAFT_891</name>
</gene>
<dbReference type="EMBL" id="JAEFCI010007857">
    <property type="protein sequence ID" value="KAG5458812.1"/>
    <property type="molecule type" value="Genomic_DNA"/>
</dbReference>
<evidence type="ECO:0000256" key="6">
    <source>
        <dbReference type="ARBA" id="ARBA00022691"/>
    </source>
</evidence>
<evidence type="ECO:0000256" key="5">
    <source>
        <dbReference type="ARBA" id="ARBA00022679"/>
    </source>
</evidence>
<evidence type="ECO:0000256" key="2">
    <source>
        <dbReference type="ARBA" id="ARBA00009140"/>
    </source>
</evidence>
<dbReference type="EC" id="2.1.1.100" evidence="3 10"/>
<dbReference type="GO" id="GO:0032259">
    <property type="term" value="P:methylation"/>
    <property type="evidence" value="ECO:0007669"/>
    <property type="project" value="UniProtKB-KW"/>
</dbReference>
<evidence type="ECO:0000256" key="9">
    <source>
        <dbReference type="ARBA" id="ARBA00023136"/>
    </source>
</evidence>
<dbReference type="Proteomes" id="UP000673691">
    <property type="component" value="Unassembled WGS sequence"/>
</dbReference>
<comment type="subcellular location">
    <subcellularLocation>
        <location evidence="10">Endoplasmic reticulum membrane</location>
        <topology evidence="10">Multi-pass membrane protein</topology>
    </subcellularLocation>
    <subcellularLocation>
        <location evidence="1">Membrane</location>
        <topology evidence="1">Multi-pass membrane protein</topology>
    </subcellularLocation>
</comment>
<dbReference type="PANTHER" id="PTHR12714">
    <property type="entry name" value="PROTEIN-S ISOPRENYLCYSTEINE O-METHYLTRANSFERASE"/>
    <property type="match status" value="1"/>
</dbReference>
<organism evidence="11 12">
    <name type="scientific">Olpidium bornovanus</name>
    <dbReference type="NCBI Taxonomy" id="278681"/>
    <lineage>
        <taxon>Eukaryota</taxon>
        <taxon>Fungi</taxon>
        <taxon>Fungi incertae sedis</taxon>
        <taxon>Olpidiomycota</taxon>
        <taxon>Olpidiomycotina</taxon>
        <taxon>Olpidiomycetes</taxon>
        <taxon>Olpidiales</taxon>
        <taxon>Olpidiaceae</taxon>
        <taxon>Olpidium</taxon>
    </lineage>
</organism>
<dbReference type="InterPro" id="IPR007269">
    <property type="entry name" value="ICMT_MeTrfase"/>
</dbReference>
<comment type="similarity">
    <text evidence="2 10">Belongs to the class VI-like SAM-binding methyltransferase superfamily. Isoprenylcysteine carboxyl methyltransferase family.</text>
</comment>
<evidence type="ECO:0000256" key="10">
    <source>
        <dbReference type="RuleBase" id="RU362022"/>
    </source>
</evidence>
<dbReference type="GO" id="GO:0005789">
    <property type="term" value="C:endoplasmic reticulum membrane"/>
    <property type="evidence" value="ECO:0007669"/>
    <property type="project" value="UniProtKB-SubCell"/>
</dbReference>